<evidence type="ECO:0000313" key="2">
    <source>
        <dbReference type="Proteomes" id="UP000092716"/>
    </source>
</evidence>
<dbReference type="OrthoDB" id="375561at2759"/>
<dbReference type="GeneID" id="30908067"/>
<dbReference type="RefSeq" id="XP_019913892.1">
    <property type="nucleotide sequence ID" value="XM_020058150.1"/>
</dbReference>
<dbReference type="KEGG" id="pcot:PCOAH_00013410"/>
<evidence type="ECO:0000313" key="1">
    <source>
        <dbReference type="EMBL" id="ANQ07197.1"/>
    </source>
</evidence>
<sequence>MLFNKYKKKFTNTKRRYCDVPGIDFQKGSKIFNLFADEESLRNLILKNYFKIILEKVFENFQKKNYIFEVFIHVDILKLVDSTNYAGCYITKNFIAFTNAFNEISYSLLSQFEERLKSLKPEDDMVEYLNIIISCKFIFITLIPINTPIKTDCILNLANVNNLGSKFYHVIELINATLMSKDKKSFLYKKLYMRVCNCAKKYLPHQNIIVKMNELGEMDNNKADKEVCELCYTKQYEEMTQKRQFKNFYLLKFSFTRAMDEYSSRDECTTFEVLYQDVLEKNETFEIGTKYNLIVVSIPNQPNKNSIKGSRVGNLWLLNYRKDKTKKLECRSLPVREDTNLMLSTERFNCLLQVQNLEDMNKIISDILKLPPNNSCLSKICRTTKLTLILISICSNVLRYAKLDTFAHDLYNKLHTNKWVGGDASRHVLTGVRAPHCFFICLDEVIMENVVKFCNYFCNIKILHVKADAFNILFTQKYDILVININNLNSVQISMLVELMKNGVYRWKKALFPVSTTFWVYAVKSYIRSEQEFNTYIKGNLLARFDFLFELSFDDEDDIIDEVLRSTDEGGKENCNFYFELNKNFSYLKKSHLTDFEFKGMCHVTKSIIQKYFSMAADLSTLTVHHIGICELLCISASLLFRKKECLIEHVVLGLFLYDKFVSSTKNKLTQFDKNILDSVMNSREEESSSFQKLMNYFSSYLGATMSMP</sequence>
<dbReference type="Proteomes" id="UP000092716">
    <property type="component" value="Chromosome 6"/>
</dbReference>
<proteinExistence type="predicted"/>
<dbReference type="EMBL" id="CP016244">
    <property type="protein sequence ID" value="ANQ07197.1"/>
    <property type="molecule type" value="Genomic_DNA"/>
</dbReference>
<dbReference type="AlphaFoldDB" id="A0A1B1DX63"/>
<name>A0A1B1DX63_9APIC</name>
<organism evidence="1 2">
    <name type="scientific">Plasmodium coatneyi</name>
    <dbReference type="NCBI Taxonomy" id="208452"/>
    <lineage>
        <taxon>Eukaryota</taxon>
        <taxon>Sar</taxon>
        <taxon>Alveolata</taxon>
        <taxon>Apicomplexa</taxon>
        <taxon>Aconoidasida</taxon>
        <taxon>Haemosporida</taxon>
        <taxon>Plasmodiidae</taxon>
        <taxon>Plasmodium</taxon>
    </lineage>
</organism>
<gene>
    <name evidence="1" type="ORF">PCOAH_00013410</name>
</gene>
<protein>
    <submittedName>
        <fullName evidence="1">Uncharacterized protein</fullName>
    </submittedName>
</protein>
<reference evidence="2" key="1">
    <citation type="submission" date="2016-06" db="EMBL/GenBank/DDBJ databases">
        <title>First high quality genome sequence of Plasmodium coatneyi using continuous long reads from single molecule, real-time sequencing.</title>
        <authorList>
            <person name="Chien J.-T."/>
            <person name="Pakala S.B."/>
            <person name="Geraldo J.A."/>
            <person name="Lapp S.A."/>
            <person name="Barnwell J.W."/>
            <person name="Kissinger J.C."/>
            <person name="Galinski M.R."/>
            <person name="Humphrey J.C."/>
        </authorList>
    </citation>
    <scope>NUCLEOTIDE SEQUENCE [LARGE SCALE GENOMIC DNA]</scope>
    <source>
        <strain evidence="2">Hackeri</strain>
    </source>
</reference>
<keyword evidence="2" id="KW-1185">Reference proteome</keyword>
<accession>A0A1B1DX63</accession>
<dbReference type="VEuPathDB" id="PlasmoDB:PCOAH_00013410"/>